<dbReference type="PANTHER" id="PTHR21068">
    <property type="entry name" value="SPARTIN"/>
    <property type="match status" value="1"/>
</dbReference>
<evidence type="ECO:0000313" key="2">
    <source>
        <dbReference type="Proteomes" id="UP001515500"/>
    </source>
</evidence>
<gene>
    <name evidence="3" type="primary">LOC120251153</name>
</gene>
<evidence type="ECO:0000313" key="3">
    <source>
        <dbReference type="RefSeq" id="XP_039115626.1"/>
    </source>
</evidence>
<feature type="domain" description="Senescence" evidence="1">
    <location>
        <begin position="181"/>
        <end position="357"/>
    </location>
</feature>
<dbReference type="Pfam" id="PF06911">
    <property type="entry name" value="Senescence"/>
    <property type="match status" value="1"/>
</dbReference>
<dbReference type="AlphaFoldDB" id="A0AB40AKU8"/>
<dbReference type="GO" id="GO:0005886">
    <property type="term" value="C:plasma membrane"/>
    <property type="evidence" value="ECO:0007669"/>
    <property type="project" value="TreeGrafter"/>
</dbReference>
<dbReference type="InterPro" id="IPR045036">
    <property type="entry name" value="Spartin-like"/>
</dbReference>
<organism evidence="2 3">
    <name type="scientific">Dioscorea cayennensis subsp. rotundata</name>
    <name type="common">White Guinea yam</name>
    <name type="synonym">Dioscorea rotundata</name>
    <dbReference type="NCBI Taxonomy" id="55577"/>
    <lineage>
        <taxon>Eukaryota</taxon>
        <taxon>Viridiplantae</taxon>
        <taxon>Streptophyta</taxon>
        <taxon>Embryophyta</taxon>
        <taxon>Tracheophyta</taxon>
        <taxon>Spermatophyta</taxon>
        <taxon>Magnoliopsida</taxon>
        <taxon>Liliopsida</taxon>
        <taxon>Dioscoreales</taxon>
        <taxon>Dioscoreaceae</taxon>
        <taxon>Dioscorea</taxon>
    </lineage>
</organism>
<name>A0AB40AKU8_DIOCR</name>
<proteinExistence type="predicted"/>
<dbReference type="InterPro" id="IPR009686">
    <property type="entry name" value="Senescence/spartin_C"/>
</dbReference>
<dbReference type="PANTHER" id="PTHR21068:SF36">
    <property type="entry name" value="SENESCENCE_DEHYDRATION-ASSOCIATED PROTEIN-LIKE PROTEIN"/>
    <property type="match status" value="1"/>
</dbReference>
<protein>
    <submittedName>
        <fullName evidence="3">Senescence/dehydration-associated protein At4g35985, chloroplastic-like</fullName>
    </submittedName>
</protein>
<sequence>MPIYCSIRLQALSMSCCAPKTNSCAPKTNSLMRPPMNSLKEDVLLRVPGASVHLLEDSEPVGLAKGDFSIIRITEGGVVLATKAKVGLDLQWPLTKDEPVVKLDQLHYLFSLPDKDAGFLNYGVSFSGPDGRLAQLDECLKEFVCFSYNDRQSSRKTGPSYDVHWKDYAPKIEDYNSVLAKAIAQGTGEIVKGIFKCSNVYTNQVQKGADLIRYGEKYKAETKPRTNKNPGEINKTIRRVRKISETTEKMSRALLEGVLTVSGAMAVPLIQSKAGQAFFGKGPGEVMLASLDAMNKVLDAVEIAQRKALAATSTAVTGEVTKRFGENPGEVTEDVFATAGHAVGTAWNLLKIRKAVKPSSLPSNMLKNAVKRG</sequence>
<keyword evidence="2" id="KW-1185">Reference proteome</keyword>
<reference evidence="3" key="1">
    <citation type="submission" date="2025-08" db="UniProtKB">
        <authorList>
            <consortium name="RefSeq"/>
        </authorList>
    </citation>
    <scope>IDENTIFICATION</scope>
</reference>
<evidence type="ECO:0000259" key="1">
    <source>
        <dbReference type="Pfam" id="PF06911"/>
    </source>
</evidence>
<dbReference type="Proteomes" id="UP001515500">
    <property type="component" value="Chromosome 20"/>
</dbReference>
<dbReference type="RefSeq" id="XP_039115626.1">
    <property type="nucleotide sequence ID" value="XM_039259692.1"/>
</dbReference>
<dbReference type="GeneID" id="120251153"/>
<accession>A0AB40AKU8</accession>